<evidence type="ECO:0000256" key="1">
    <source>
        <dbReference type="SAM" id="MobiDB-lite"/>
    </source>
</evidence>
<dbReference type="VEuPathDB" id="FungiDB:JI435_416620"/>
<organism evidence="2 3">
    <name type="scientific">Phaeosphaeria nodorum (strain SN15 / ATCC MYA-4574 / FGSC 10173)</name>
    <name type="common">Glume blotch fungus</name>
    <name type="synonym">Parastagonospora nodorum</name>
    <dbReference type="NCBI Taxonomy" id="321614"/>
    <lineage>
        <taxon>Eukaryota</taxon>
        <taxon>Fungi</taxon>
        <taxon>Dikarya</taxon>
        <taxon>Ascomycota</taxon>
        <taxon>Pezizomycotina</taxon>
        <taxon>Dothideomycetes</taxon>
        <taxon>Pleosporomycetidae</taxon>
        <taxon>Pleosporales</taxon>
        <taxon>Pleosporineae</taxon>
        <taxon>Phaeosphaeriaceae</taxon>
        <taxon>Parastagonospora</taxon>
    </lineage>
</organism>
<dbReference type="Proteomes" id="UP000663193">
    <property type="component" value="Chromosome 12"/>
</dbReference>
<feature type="region of interest" description="Disordered" evidence="1">
    <location>
        <begin position="1"/>
        <end position="58"/>
    </location>
</feature>
<feature type="compositionally biased region" description="Polar residues" evidence="1">
    <location>
        <begin position="10"/>
        <end position="20"/>
    </location>
</feature>
<evidence type="ECO:0000313" key="2">
    <source>
        <dbReference type="EMBL" id="QRD01423.1"/>
    </source>
</evidence>
<feature type="compositionally biased region" description="Polar residues" evidence="1">
    <location>
        <begin position="41"/>
        <end position="58"/>
    </location>
</feature>
<reference evidence="3" key="1">
    <citation type="journal article" date="2021" name="BMC Genomics">
        <title>Chromosome-level genome assembly and manually-curated proteome of model necrotroph Parastagonospora nodorum Sn15 reveals a genome-wide trove of candidate effector homologs, and redundancy of virulence-related functions within an accessory chromosome.</title>
        <authorList>
            <person name="Bertazzoni S."/>
            <person name="Jones D.A.B."/>
            <person name="Phan H.T."/>
            <person name="Tan K.-C."/>
            <person name="Hane J.K."/>
        </authorList>
    </citation>
    <scope>NUCLEOTIDE SEQUENCE [LARGE SCALE GENOMIC DNA]</scope>
    <source>
        <strain evidence="3">SN15 / ATCC MYA-4574 / FGSC 10173)</strain>
    </source>
</reference>
<evidence type="ECO:0000313" key="3">
    <source>
        <dbReference type="Proteomes" id="UP000663193"/>
    </source>
</evidence>
<protein>
    <submittedName>
        <fullName evidence="2">Uncharacterized protein</fullName>
    </submittedName>
</protein>
<gene>
    <name evidence="2" type="ORF">JI435_416620</name>
</gene>
<name>A0A7U2FAG6_PHANO</name>
<proteinExistence type="predicted"/>
<sequence>MSAAPELFCRSQNVKSSLRSGNVPHTPGIPPKPRTRKRNILPNQLRSLSTTCKSNISA</sequence>
<dbReference type="EMBL" id="CP069034">
    <property type="protein sequence ID" value="QRD01423.1"/>
    <property type="molecule type" value="Genomic_DNA"/>
</dbReference>
<keyword evidence="3" id="KW-1185">Reference proteome</keyword>
<accession>A0A7U2FAG6</accession>
<dbReference type="AlphaFoldDB" id="A0A7U2FAG6"/>